<comment type="caution">
    <text evidence="1">The sequence shown here is derived from an EMBL/GenBank/DDBJ whole genome shotgun (WGS) entry which is preliminary data.</text>
</comment>
<dbReference type="AlphaFoldDB" id="A0A428N6F2"/>
<accession>A0A428N6F2</accession>
<dbReference type="Proteomes" id="UP000275076">
    <property type="component" value="Unassembled WGS sequence"/>
</dbReference>
<keyword evidence="2" id="KW-1185">Reference proteome</keyword>
<gene>
    <name evidence="1" type="ORF">D7Z54_07185</name>
</gene>
<name>A0A428N6F2_9BACI</name>
<organism evidence="1 2">
    <name type="scientific">Salibacterium salarium</name>
    <dbReference type="NCBI Taxonomy" id="284579"/>
    <lineage>
        <taxon>Bacteria</taxon>
        <taxon>Bacillati</taxon>
        <taxon>Bacillota</taxon>
        <taxon>Bacilli</taxon>
        <taxon>Bacillales</taxon>
        <taxon>Bacillaceae</taxon>
    </lineage>
</organism>
<dbReference type="RefSeq" id="WP_125555169.1">
    <property type="nucleotide sequence ID" value="NZ_RBVX01000005.1"/>
</dbReference>
<proteinExistence type="predicted"/>
<evidence type="ECO:0000313" key="2">
    <source>
        <dbReference type="Proteomes" id="UP000275076"/>
    </source>
</evidence>
<dbReference type="OrthoDB" id="2970414at2"/>
<dbReference type="EMBL" id="RBVX01000005">
    <property type="protein sequence ID" value="RSL33898.1"/>
    <property type="molecule type" value="Genomic_DNA"/>
</dbReference>
<evidence type="ECO:0000313" key="1">
    <source>
        <dbReference type="EMBL" id="RSL33898.1"/>
    </source>
</evidence>
<reference evidence="1 2" key="1">
    <citation type="submission" date="2018-10" db="EMBL/GenBank/DDBJ databases">
        <title>Draft genome sequence of Bacillus salarius IM0101, isolated from a hypersaline soil in Inner Mongolia, China.</title>
        <authorList>
            <person name="Yamprayoonswat W."/>
            <person name="Boonvisut S."/>
            <person name="Jumpathong W."/>
            <person name="Sittihan S."/>
            <person name="Ruangsuj P."/>
            <person name="Wanthongcharoen S."/>
            <person name="Thongpramul N."/>
            <person name="Pimmason S."/>
            <person name="Yu B."/>
            <person name="Yasawong M."/>
        </authorList>
    </citation>
    <scope>NUCLEOTIDE SEQUENCE [LARGE SCALE GENOMIC DNA]</scope>
    <source>
        <strain evidence="1 2">IM0101</strain>
    </source>
</reference>
<protein>
    <submittedName>
        <fullName evidence="1">Uncharacterized protein</fullName>
    </submittedName>
</protein>
<sequence>MNIQLGDENQLYISFGHKYVDDTISDDVESSLLYDKEYRWNGIIIYKDSAFPKIPTGQPVTETDTLIKIVFNQSADAPLYETSIQEQECLLDVKQGCLTGIEILKWFGPVLDTQTFTLPYLD</sequence>